<dbReference type="GO" id="GO:0016887">
    <property type="term" value="F:ATP hydrolysis activity"/>
    <property type="evidence" value="ECO:0007669"/>
    <property type="project" value="UniProtKB-UniRule"/>
</dbReference>
<dbReference type="EMBL" id="FOHE01000028">
    <property type="protein sequence ID" value="SET78458.1"/>
    <property type="molecule type" value="Genomic_DNA"/>
</dbReference>
<evidence type="ECO:0000256" key="14">
    <source>
        <dbReference type="HAMAP-Rule" id="MF_01458"/>
    </source>
</evidence>
<dbReference type="RefSeq" id="WP_090872736.1">
    <property type="nucleotide sequence ID" value="NZ_FOHE01000028.1"/>
</dbReference>
<dbReference type="SMART" id="SM00382">
    <property type="entry name" value="AAA"/>
    <property type="match status" value="1"/>
</dbReference>
<dbReference type="InterPro" id="IPR000642">
    <property type="entry name" value="Peptidase_M41"/>
</dbReference>
<sequence length="664" mass="73019">MNRIFRNAFFYLLLFLVIIGVLGVLNGQNDQEKEFNVKQFTDALSNGEIEEMTMQPVNGIMRFTGTLADEQTFIAQVPDNTDIIASITEQASEQSVLKVIEEDTPSIWVTLFTTLIPFLIIGLLFFFLLSQAQGGGGGRVMNFGKSKAKMYSEEKKKVRFTDVAGADEEKQELVEVVEFLKDPRKFAAIGARIPKGVLLVGPPGTGKTLLARAVAGEAGTPFFSISGSDFVEMFVGVGASRVRDLFENAKKNAPCIIFIDEIDAVGRQRGAGLGGGHDEREQTLNQLLVEMDGFGANEGIIIIAATNRPDILDPALLRPGRFDRQITVDRPDVKGRQAVLKVHAKNKPLDESVDLKTIAMRTPGFSGADLENLLNEAALVAARHDKKVVDMLDVDEAIDRVIAGPAKKTRVISEKERNIVAYHESGHTIIGMVLDDADIVHKVTIVPRGQAGGYAVMLPKEDRYFMTKPELFDKITGLLGGRVAEEIIFGEVSTGASNDFQRATGIARKMITEYGMSDKLGPLQFTSGGGEVFLGKDIQNDQNYSDAIAHDIDQEMQNFINHCYDRAKTILTENKDKLELIAQTLLEVETLDAKQIRSLFDDGVLPEPSVDENDASETKDVKVNINSQDEDDEKLGLSYEEAKEKSEGNTDSDEELTDDDSKKE</sequence>
<keyword evidence="3 14" id="KW-0645">Protease</keyword>
<dbReference type="FunFam" id="3.40.50.300:FF:000001">
    <property type="entry name" value="ATP-dependent zinc metalloprotease FtsH"/>
    <property type="match status" value="1"/>
</dbReference>
<keyword evidence="9 14" id="KW-0067">ATP-binding</keyword>
<evidence type="ECO:0000313" key="19">
    <source>
        <dbReference type="Proteomes" id="UP000198618"/>
    </source>
</evidence>
<feature type="region of interest" description="Disordered" evidence="16">
    <location>
        <begin position="603"/>
        <end position="664"/>
    </location>
</feature>
<evidence type="ECO:0000256" key="11">
    <source>
        <dbReference type="ARBA" id="ARBA00023049"/>
    </source>
</evidence>
<dbReference type="PROSITE" id="PS00674">
    <property type="entry name" value="AAA"/>
    <property type="match status" value="1"/>
</dbReference>
<keyword evidence="11 14" id="KW-0482">Metalloprotease</keyword>
<dbReference type="SUPFAM" id="SSF52540">
    <property type="entry name" value="P-loop containing nucleoside triphosphate hydrolases"/>
    <property type="match status" value="1"/>
</dbReference>
<evidence type="ECO:0000256" key="16">
    <source>
        <dbReference type="SAM" id="MobiDB-lite"/>
    </source>
</evidence>
<dbReference type="InterPro" id="IPR003959">
    <property type="entry name" value="ATPase_AAA_core"/>
</dbReference>
<dbReference type="GO" id="GO:0005886">
    <property type="term" value="C:plasma membrane"/>
    <property type="evidence" value="ECO:0007669"/>
    <property type="project" value="UniProtKB-SubCell"/>
</dbReference>
<dbReference type="GO" id="GO:0004176">
    <property type="term" value="F:ATP-dependent peptidase activity"/>
    <property type="evidence" value="ECO:0007669"/>
    <property type="project" value="InterPro"/>
</dbReference>
<evidence type="ECO:0000256" key="6">
    <source>
        <dbReference type="ARBA" id="ARBA00022741"/>
    </source>
</evidence>
<dbReference type="SUPFAM" id="SSF140990">
    <property type="entry name" value="FtsH protease domain-like"/>
    <property type="match status" value="1"/>
</dbReference>
<reference evidence="18 19" key="1">
    <citation type="submission" date="2016-10" db="EMBL/GenBank/DDBJ databases">
        <authorList>
            <person name="de Groot N.N."/>
        </authorList>
    </citation>
    <scope>NUCLEOTIDE SEQUENCE [LARGE SCALE GENOMIC DNA]</scope>
    <source>
        <strain evidence="18 19">IBRC-M 10780</strain>
    </source>
</reference>
<dbReference type="FunFam" id="1.20.58.760:FF:000001">
    <property type="entry name" value="ATP-dependent zinc metalloprotease FtsH"/>
    <property type="match status" value="1"/>
</dbReference>
<evidence type="ECO:0000259" key="17">
    <source>
        <dbReference type="SMART" id="SM00382"/>
    </source>
</evidence>
<keyword evidence="6 14" id="KW-0547">Nucleotide-binding</keyword>
<evidence type="ECO:0000256" key="8">
    <source>
        <dbReference type="ARBA" id="ARBA00022833"/>
    </source>
</evidence>
<keyword evidence="12 14" id="KW-0472">Membrane</keyword>
<evidence type="ECO:0000256" key="2">
    <source>
        <dbReference type="ARBA" id="ARBA00010044"/>
    </source>
</evidence>
<dbReference type="CDD" id="cd19501">
    <property type="entry name" value="RecA-like_FtsH"/>
    <property type="match status" value="1"/>
</dbReference>
<dbReference type="Gene3D" id="1.20.58.760">
    <property type="entry name" value="Peptidase M41"/>
    <property type="match status" value="1"/>
</dbReference>
<keyword evidence="8 14" id="KW-0862">Zinc</keyword>
<dbReference type="GO" id="GO:0004222">
    <property type="term" value="F:metalloendopeptidase activity"/>
    <property type="evidence" value="ECO:0007669"/>
    <property type="project" value="InterPro"/>
</dbReference>
<dbReference type="FunFam" id="1.10.8.60:FF:000001">
    <property type="entry name" value="ATP-dependent zinc metalloprotease FtsH"/>
    <property type="match status" value="1"/>
</dbReference>
<gene>
    <name evidence="14" type="primary">ftsH</name>
    <name evidence="18" type="ORF">SAMN05216389_1281</name>
</gene>
<keyword evidence="5 14" id="KW-0479">Metal-binding</keyword>
<dbReference type="Pfam" id="PF17862">
    <property type="entry name" value="AAA_lid_3"/>
    <property type="match status" value="1"/>
</dbReference>
<evidence type="ECO:0000256" key="3">
    <source>
        <dbReference type="ARBA" id="ARBA00022670"/>
    </source>
</evidence>
<organism evidence="18 19">
    <name type="scientific">Oceanobacillus limi</name>
    <dbReference type="NCBI Taxonomy" id="930131"/>
    <lineage>
        <taxon>Bacteria</taxon>
        <taxon>Bacillati</taxon>
        <taxon>Bacillota</taxon>
        <taxon>Bacilli</taxon>
        <taxon>Bacillales</taxon>
        <taxon>Bacillaceae</taxon>
        <taxon>Oceanobacillus</taxon>
    </lineage>
</organism>
<accession>A0A1I0H4B6</accession>
<dbReference type="InterPro" id="IPR003960">
    <property type="entry name" value="ATPase_AAA_CS"/>
</dbReference>
<dbReference type="InterPro" id="IPR005936">
    <property type="entry name" value="FtsH"/>
</dbReference>
<evidence type="ECO:0000256" key="1">
    <source>
        <dbReference type="ARBA" id="ARBA00004370"/>
    </source>
</evidence>
<dbReference type="InterPro" id="IPR027417">
    <property type="entry name" value="P-loop_NTPase"/>
</dbReference>
<evidence type="ECO:0000256" key="15">
    <source>
        <dbReference type="RuleBase" id="RU003651"/>
    </source>
</evidence>
<dbReference type="GO" id="GO:0006508">
    <property type="term" value="P:proteolysis"/>
    <property type="evidence" value="ECO:0007669"/>
    <property type="project" value="UniProtKB-KW"/>
</dbReference>
<dbReference type="NCBIfam" id="TIGR01241">
    <property type="entry name" value="FtsH_fam"/>
    <property type="match status" value="1"/>
</dbReference>
<dbReference type="Gene3D" id="1.10.8.60">
    <property type="match status" value="1"/>
</dbReference>
<keyword evidence="4 14" id="KW-0812">Transmembrane</keyword>
<dbReference type="PANTHER" id="PTHR23076">
    <property type="entry name" value="METALLOPROTEASE M41 FTSH"/>
    <property type="match status" value="1"/>
</dbReference>
<comment type="similarity">
    <text evidence="15">Belongs to the AAA ATPase family.</text>
</comment>
<dbReference type="Proteomes" id="UP000198618">
    <property type="component" value="Unassembled WGS sequence"/>
</dbReference>
<evidence type="ECO:0000256" key="12">
    <source>
        <dbReference type="ARBA" id="ARBA00023136"/>
    </source>
</evidence>
<proteinExistence type="inferred from homology"/>
<dbReference type="GO" id="GO:0005524">
    <property type="term" value="F:ATP binding"/>
    <property type="evidence" value="ECO:0007669"/>
    <property type="project" value="UniProtKB-UniRule"/>
</dbReference>
<comment type="cofactor">
    <cofactor evidence="14">
        <name>Zn(2+)</name>
        <dbReference type="ChEBI" id="CHEBI:29105"/>
    </cofactor>
    <text evidence="14">Binds 1 zinc ion per subunit.</text>
</comment>
<dbReference type="InterPro" id="IPR037219">
    <property type="entry name" value="Peptidase_M41-like"/>
</dbReference>
<feature type="binding site" evidence="14">
    <location>
        <begin position="201"/>
        <end position="208"/>
    </location>
    <ligand>
        <name>ATP</name>
        <dbReference type="ChEBI" id="CHEBI:30616"/>
    </ligand>
</feature>
<comment type="function">
    <text evidence="14">Acts as a processive, ATP-dependent zinc metallopeptidase for both cytoplasmic and membrane proteins. Plays a role in the quality control of integral membrane proteins.</text>
</comment>
<evidence type="ECO:0000256" key="5">
    <source>
        <dbReference type="ARBA" id="ARBA00022723"/>
    </source>
</evidence>
<dbReference type="InterPro" id="IPR003593">
    <property type="entry name" value="AAA+_ATPase"/>
</dbReference>
<comment type="caution">
    <text evidence="14">Lacks conserved residue(s) required for the propagation of feature annotation.</text>
</comment>
<evidence type="ECO:0000256" key="10">
    <source>
        <dbReference type="ARBA" id="ARBA00022989"/>
    </source>
</evidence>
<dbReference type="OrthoDB" id="9809379at2"/>
<keyword evidence="19" id="KW-1185">Reference proteome</keyword>
<dbReference type="GO" id="GO:0008270">
    <property type="term" value="F:zinc ion binding"/>
    <property type="evidence" value="ECO:0007669"/>
    <property type="project" value="UniProtKB-UniRule"/>
</dbReference>
<dbReference type="GO" id="GO:0030163">
    <property type="term" value="P:protein catabolic process"/>
    <property type="evidence" value="ECO:0007669"/>
    <property type="project" value="UniProtKB-UniRule"/>
</dbReference>
<dbReference type="PANTHER" id="PTHR23076:SF113">
    <property type="entry name" value="ATP-DEPENDENT ZINC METALLOPROTEASE FTSH 1, CHLOROPLASTIC-RELATED"/>
    <property type="match status" value="1"/>
</dbReference>
<comment type="subcellular location">
    <subcellularLocation>
        <location evidence="14">Cell membrane</location>
        <topology evidence="14">Multi-pass membrane protein</topology>
        <orientation evidence="14">Cytoplasmic side</orientation>
    </subcellularLocation>
    <subcellularLocation>
        <location evidence="1">Membrane</location>
    </subcellularLocation>
</comment>
<dbReference type="AlphaFoldDB" id="A0A1I0H4B6"/>
<dbReference type="InterPro" id="IPR011546">
    <property type="entry name" value="Pept_M41_FtsH_extracell"/>
</dbReference>
<keyword evidence="10 14" id="KW-1133">Transmembrane helix</keyword>
<keyword evidence="7 14" id="KW-0378">Hydrolase</keyword>
<dbReference type="InterPro" id="IPR041569">
    <property type="entry name" value="AAA_lid_3"/>
</dbReference>
<comment type="similarity">
    <text evidence="13 14">In the central section; belongs to the AAA ATPase family.</text>
</comment>
<evidence type="ECO:0000313" key="18">
    <source>
        <dbReference type="EMBL" id="SET78458.1"/>
    </source>
</evidence>
<comment type="similarity">
    <text evidence="2 14">In the C-terminal section; belongs to the peptidase M41 family.</text>
</comment>
<dbReference type="STRING" id="930131.SAMN05216389_1281"/>
<feature type="binding site" evidence="14">
    <location>
        <position position="499"/>
    </location>
    <ligand>
        <name>Zn(2+)</name>
        <dbReference type="ChEBI" id="CHEBI:29105"/>
        <note>catalytic</note>
    </ligand>
</feature>
<dbReference type="HAMAP" id="MF_01458">
    <property type="entry name" value="FtsH"/>
    <property type="match status" value="1"/>
</dbReference>
<evidence type="ECO:0000256" key="4">
    <source>
        <dbReference type="ARBA" id="ARBA00022692"/>
    </source>
</evidence>
<feature type="active site" evidence="14">
    <location>
        <position position="424"/>
    </location>
</feature>
<feature type="domain" description="AAA+ ATPase" evidence="17">
    <location>
        <begin position="193"/>
        <end position="332"/>
    </location>
</feature>
<evidence type="ECO:0000256" key="7">
    <source>
        <dbReference type="ARBA" id="ARBA00022801"/>
    </source>
</evidence>
<protein>
    <recommendedName>
        <fullName evidence="14">ATP-dependent zinc metalloprotease FtsH</fullName>
        <ecNumber evidence="14">3.4.24.-</ecNumber>
    </recommendedName>
</protein>
<dbReference type="EC" id="3.4.24.-" evidence="14"/>
<dbReference type="Pfam" id="PF01434">
    <property type="entry name" value="Peptidase_M41"/>
    <property type="match status" value="1"/>
</dbReference>
<feature type="binding site" evidence="14">
    <location>
        <position position="427"/>
    </location>
    <ligand>
        <name>Zn(2+)</name>
        <dbReference type="ChEBI" id="CHEBI:29105"/>
        <note>catalytic</note>
    </ligand>
</feature>
<feature type="transmembrane region" description="Helical" evidence="14">
    <location>
        <begin position="107"/>
        <end position="129"/>
    </location>
</feature>
<name>A0A1I0H4B6_9BACI</name>
<evidence type="ECO:0000256" key="13">
    <source>
        <dbReference type="ARBA" id="ARBA00061570"/>
    </source>
</evidence>
<dbReference type="Pfam" id="PF06480">
    <property type="entry name" value="FtsH_ext"/>
    <property type="match status" value="1"/>
</dbReference>
<dbReference type="Pfam" id="PF00004">
    <property type="entry name" value="AAA"/>
    <property type="match status" value="1"/>
</dbReference>
<comment type="subunit">
    <text evidence="14">Homohexamer.</text>
</comment>
<feature type="binding site" evidence="14">
    <location>
        <position position="423"/>
    </location>
    <ligand>
        <name>Zn(2+)</name>
        <dbReference type="ChEBI" id="CHEBI:29105"/>
        <note>catalytic</note>
    </ligand>
</feature>
<dbReference type="Gene3D" id="3.40.50.300">
    <property type="entry name" value="P-loop containing nucleotide triphosphate hydrolases"/>
    <property type="match status" value="1"/>
</dbReference>
<keyword evidence="14" id="KW-1003">Cell membrane</keyword>
<evidence type="ECO:0000256" key="9">
    <source>
        <dbReference type="ARBA" id="ARBA00022840"/>
    </source>
</evidence>